<evidence type="ECO:0000313" key="19">
    <source>
        <dbReference type="Proteomes" id="UP000315889"/>
    </source>
</evidence>
<evidence type="ECO:0000256" key="5">
    <source>
        <dbReference type="ARBA" id="ARBA00023002"/>
    </source>
</evidence>
<dbReference type="UniPathway" id="UPA00251">
    <property type="reaction ID" value="UER00316"/>
</dbReference>
<dbReference type="Gene3D" id="3.40.50.720">
    <property type="entry name" value="NAD(P)-binding Rossmann-like Domain"/>
    <property type="match status" value="1"/>
</dbReference>
<dbReference type="PIRSF" id="PIRSF000445">
    <property type="entry name" value="4pyrrol_synth_GluRdtase"/>
    <property type="match status" value="1"/>
</dbReference>
<comment type="function">
    <text evidence="9">Catalyzes the NADPH-dependent reduction of glutamyl-tRNA(Glu) to glutamate 1-semialdehyde (GSA).</text>
</comment>
<reference evidence="18 19" key="1">
    <citation type="submission" date="2019-02" db="EMBL/GenBank/DDBJ databases">
        <title>Prokaryotic population dynamics and viral predation in marine succession experiment using metagenomics: the confinement effect.</title>
        <authorList>
            <person name="Haro-Moreno J.M."/>
            <person name="Rodriguez-Valera F."/>
            <person name="Lopez-Perez M."/>
        </authorList>
    </citation>
    <scope>NUCLEOTIDE SEQUENCE [LARGE SCALE GENOMIC DNA]</scope>
    <source>
        <strain evidence="18">MED-G170</strain>
    </source>
</reference>
<evidence type="ECO:0000259" key="15">
    <source>
        <dbReference type="Pfam" id="PF00745"/>
    </source>
</evidence>
<gene>
    <name evidence="9" type="primary">hemA</name>
    <name evidence="18" type="ORF">EVB03_02240</name>
</gene>
<comment type="miscellaneous">
    <text evidence="9">During catalysis, the active site Cys acts as a nucleophile attacking the alpha-carbonyl group of tRNA-bound glutamate with the formation of a thioester intermediate between enzyme and glutamate, and the concomitant release of tRNA(Glu). The thioester intermediate is finally reduced by direct hydride transfer from NADPH, to form the product GSA.</text>
</comment>
<organism evidence="18 19">
    <name type="scientific">SAR92 clade bacterium</name>
    <dbReference type="NCBI Taxonomy" id="2315479"/>
    <lineage>
        <taxon>Bacteria</taxon>
        <taxon>Pseudomonadati</taxon>
        <taxon>Pseudomonadota</taxon>
        <taxon>Gammaproteobacteria</taxon>
        <taxon>Cellvibrionales</taxon>
        <taxon>Porticoccaceae</taxon>
        <taxon>SAR92 clade</taxon>
    </lineage>
</organism>
<dbReference type="FunFam" id="3.30.460.30:FF:000001">
    <property type="entry name" value="Glutamyl-tRNA reductase"/>
    <property type="match status" value="1"/>
</dbReference>
<sequence length="419" mass="46198">MTTLAFGINHKSASVDLRGKIAFAPEIVVQALQDARSILHVQEIALLSTCNRTELYLHGDVTDTQLLTWLAMVKGTEIGQLKSCYYCYRGEEAVTHMMRVASGLDSLILGEPQIFGQIKSAYAVGQEAGTVSTVLNQVFQQVFSAAKRVRSETAIGKNPVSVAYASVNLATQIFANLNNAHALLIGAGETIELVAKHLRDKNIGKITVANRTLNRAQELGEEYAADAILLSDIPDFLPQADIIISSTASQLPILGKGAVESALKKRKHKPYFMVDIAVPRDIESEVEELADVYLYTVDDLEEVVQDNVRARSSAANLAQEIIDQEVYNWTKEYRALAAVDTIRAFRSSVEKIRDAEIDKAMLALQRGQDSTEVINSLARNLTNKLLHKPTTRLKQASEEGRDDAINATKELFDLNKNKR</sequence>
<feature type="binding site" evidence="9 11">
    <location>
        <position position="117"/>
    </location>
    <ligand>
        <name>substrate</name>
    </ligand>
</feature>
<dbReference type="InterPro" id="IPR006151">
    <property type="entry name" value="Shikm_DH/Glu-tRNA_Rdtase"/>
</dbReference>
<dbReference type="Gene3D" id="3.30.460.30">
    <property type="entry name" value="Glutamyl-tRNA reductase, N-terminal domain"/>
    <property type="match status" value="1"/>
</dbReference>
<feature type="binding site" evidence="9 12">
    <location>
        <begin position="186"/>
        <end position="191"/>
    </location>
    <ligand>
        <name>NADP(+)</name>
        <dbReference type="ChEBI" id="CHEBI:58349"/>
    </ligand>
</feature>
<feature type="site" description="Important for activity" evidence="9 13">
    <location>
        <position position="96"/>
    </location>
</feature>
<dbReference type="InterPro" id="IPR015896">
    <property type="entry name" value="4pyrrol_synth_GluRdtase_dimer"/>
</dbReference>
<dbReference type="Proteomes" id="UP000315889">
    <property type="component" value="Unassembled WGS sequence"/>
</dbReference>
<dbReference type="SUPFAM" id="SSF69742">
    <property type="entry name" value="Glutamyl tRNA-reductase catalytic, N-terminal domain"/>
    <property type="match status" value="1"/>
</dbReference>
<feature type="domain" description="Tetrapyrrole biosynthesis glutamyl-tRNA reductase dimerisation" evidence="15">
    <location>
        <begin position="318"/>
        <end position="414"/>
    </location>
</feature>
<dbReference type="Pfam" id="PF01488">
    <property type="entry name" value="Shikimate_DH"/>
    <property type="match status" value="1"/>
</dbReference>
<feature type="active site" description="Nucleophile" evidence="9 10">
    <location>
        <position position="50"/>
    </location>
</feature>
<dbReference type="GO" id="GO:0050661">
    <property type="term" value="F:NADP binding"/>
    <property type="evidence" value="ECO:0007669"/>
    <property type="project" value="InterPro"/>
</dbReference>
<evidence type="ECO:0000259" key="16">
    <source>
        <dbReference type="Pfam" id="PF01488"/>
    </source>
</evidence>
<evidence type="ECO:0000256" key="14">
    <source>
        <dbReference type="RuleBase" id="RU000584"/>
    </source>
</evidence>
<feature type="binding site" evidence="9 11">
    <location>
        <position position="106"/>
    </location>
    <ligand>
        <name>substrate</name>
    </ligand>
</feature>
<dbReference type="InterPro" id="IPR036291">
    <property type="entry name" value="NAD(P)-bd_dom_sf"/>
</dbReference>
<dbReference type="EC" id="1.2.1.70" evidence="3 9"/>
<dbReference type="InterPro" id="IPR036343">
    <property type="entry name" value="GluRdtase_N_sf"/>
</dbReference>
<evidence type="ECO:0000256" key="10">
    <source>
        <dbReference type="PIRSR" id="PIRSR000445-1"/>
    </source>
</evidence>
<evidence type="ECO:0000313" key="18">
    <source>
        <dbReference type="EMBL" id="RZO21065.1"/>
    </source>
</evidence>
<protein>
    <recommendedName>
        <fullName evidence="8 9">Glutamyl-tRNA reductase</fullName>
        <shortName evidence="9">GluTR</shortName>
        <ecNumber evidence="3 9">1.2.1.70</ecNumber>
    </recommendedName>
</protein>
<dbReference type="FunFam" id="3.40.50.720:FF:000031">
    <property type="entry name" value="Glutamyl-tRNA reductase"/>
    <property type="match status" value="1"/>
</dbReference>
<dbReference type="GO" id="GO:0019353">
    <property type="term" value="P:protoporphyrinogen IX biosynthetic process from glutamate"/>
    <property type="evidence" value="ECO:0007669"/>
    <property type="project" value="TreeGrafter"/>
</dbReference>
<dbReference type="InterPro" id="IPR015895">
    <property type="entry name" value="4pyrrol_synth_GluRdtase_N"/>
</dbReference>
<feature type="domain" description="Quinate/shikimate 5-dehydrogenase/glutamyl-tRNA reductase" evidence="16">
    <location>
        <begin position="169"/>
        <end position="303"/>
    </location>
</feature>
<dbReference type="NCBIfam" id="TIGR01035">
    <property type="entry name" value="hemA"/>
    <property type="match status" value="1"/>
</dbReference>
<evidence type="ECO:0000256" key="4">
    <source>
        <dbReference type="ARBA" id="ARBA00022857"/>
    </source>
</evidence>
<dbReference type="Pfam" id="PF00745">
    <property type="entry name" value="GlutR_dimer"/>
    <property type="match status" value="1"/>
</dbReference>
<dbReference type="CDD" id="cd05213">
    <property type="entry name" value="NAD_bind_Glutamyl_tRNA_reduct"/>
    <property type="match status" value="1"/>
</dbReference>
<comment type="subunit">
    <text evidence="9">Homodimer.</text>
</comment>
<dbReference type="AlphaFoldDB" id="A0A520MIL4"/>
<evidence type="ECO:0000256" key="8">
    <source>
        <dbReference type="ARBA" id="ARBA00068659"/>
    </source>
</evidence>
<comment type="domain">
    <text evidence="9">Possesses an unusual extended V-shaped dimeric structure with each monomer consisting of three distinct domains arranged along a curved 'spinal' alpha-helix. The N-terminal catalytic domain specifically recognizes the glutamate moiety of the substrate. The second domain is the NADPH-binding domain, and the third C-terminal domain is responsible for dimerization.</text>
</comment>
<dbReference type="GO" id="GO:0008883">
    <property type="term" value="F:glutamyl-tRNA reductase activity"/>
    <property type="evidence" value="ECO:0007669"/>
    <property type="project" value="UniProtKB-UniRule"/>
</dbReference>
<evidence type="ECO:0000256" key="11">
    <source>
        <dbReference type="PIRSR" id="PIRSR000445-2"/>
    </source>
</evidence>
<comment type="caution">
    <text evidence="18">The sequence shown here is derived from an EMBL/GenBank/DDBJ whole genome shotgun (WGS) entry which is preliminary data.</text>
</comment>
<evidence type="ECO:0000256" key="1">
    <source>
        <dbReference type="ARBA" id="ARBA00005059"/>
    </source>
</evidence>
<keyword evidence="6 9" id="KW-0627">Porphyrin biosynthesis</keyword>
<comment type="similarity">
    <text evidence="2 9 14">Belongs to the glutamyl-tRNA reductase family.</text>
</comment>
<dbReference type="Pfam" id="PF05201">
    <property type="entry name" value="GlutR_N"/>
    <property type="match status" value="1"/>
</dbReference>
<feature type="domain" description="Glutamyl-tRNA reductase N-terminal" evidence="17">
    <location>
        <begin position="7"/>
        <end position="153"/>
    </location>
</feature>
<evidence type="ECO:0000259" key="17">
    <source>
        <dbReference type="Pfam" id="PF05201"/>
    </source>
</evidence>
<feature type="binding site" evidence="9 11">
    <location>
        <begin position="49"/>
        <end position="52"/>
    </location>
    <ligand>
        <name>substrate</name>
    </ligand>
</feature>
<keyword evidence="4 9" id="KW-0521">NADP</keyword>
<dbReference type="PANTHER" id="PTHR43013">
    <property type="entry name" value="GLUTAMYL-TRNA REDUCTASE"/>
    <property type="match status" value="1"/>
</dbReference>
<dbReference type="HAMAP" id="MF_00087">
    <property type="entry name" value="Glu_tRNA_reductase"/>
    <property type="match status" value="1"/>
</dbReference>
<dbReference type="InterPro" id="IPR000343">
    <property type="entry name" value="4pyrrol_synth_GluRdtase"/>
</dbReference>
<comment type="catalytic activity">
    <reaction evidence="7 9 14">
        <text>(S)-4-amino-5-oxopentanoate + tRNA(Glu) + NADP(+) = L-glutamyl-tRNA(Glu) + NADPH + H(+)</text>
        <dbReference type="Rhea" id="RHEA:12344"/>
        <dbReference type="Rhea" id="RHEA-COMP:9663"/>
        <dbReference type="Rhea" id="RHEA-COMP:9680"/>
        <dbReference type="ChEBI" id="CHEBI:15378"/>
        <dbReference type="ChEBI" id="CHEBI:57501"/>
        <dbReference type="ChEBI" id="CHEBI:57783"/>
        <dbReference type="ChEBI" id="CHEBI:58349"/>
        <dbReference type="ChEBI" id="CHEBI:78442"/>
        <dbReference type="ChEBI" id="CHEBI:78520"/>
        <dbReference type="EC" id="1.2.1.70"/>
    </reaction>
</comment>
<accession>A0A520MIL4</accession>
<dbReference type="EMBL" id="SHBP01000002">
    <property type="protein sequence ID" value="RZO21065.1"/>
    <property type="molecule type" value="Genomic_DNA"/>
</dbReference>
<proteinExistence type="inferred from homology"/>
<keyword evidence="5 9" id="KW-0560">Oxidoreductase</keyword>
<dbReference type="InterPro" id="IPR036453">
    <property type="entry name" value="GluRdtase_dimer_dom_sf"/>
</dbReference>
<dbReference type="PANTHER" id="PTHR43013:SF1">
    <property type="entry name" value="GLUTAMYL-TRNA REDUCTASE"/>
    <property type="match status" value="1"/>
</dbReference>
<evidence type="ECO:0000256" key="9">
    <source>
        <dbReference type="HAMAP-Rule" id="MF_00087"/>
    </source>
</evidence>
<comment type="pathway">
    <text evidence="1 9 14">Porphyrin-containing compound metabolism; protoporphyrin-IX biosynthesis; 5-aminolevulinate from L-glutamyl-tRNA(Glu): step 1/2.</text>
</comment>
<dbReference type="SUPFAM" id="SSF69075">
    <property type="entry name" value="Glutamyl tRNA-reductase dimerization domain"/>
    <property type="match status" value="1"/>
</dbReference>
<evidence type="ECO:0000256" key="6">
    <source>
        <dbReference type="ARBA" id="ARBA00023244"/>
    </source>
</evidence>
<evidence type="ECO:0000256" key="3">
    <source>
        <dbReference type="ARBA" id="ARBA00012970"/>
    </source>
</evidence>
<evidence type="ECO:0000256" key="2">
    <source>
        <dbReference type="ARBA" id="ARBA00005916"/>
    </source>
</evidence>
<evidence type="ECO:0000256" key="13">
    <source>
        <dbReference type="PIRSR" id="PIRSR000445-4"/>
    </source>
</evidence>
<name>A0A520MIL4_9GAMM</name>
<feature type="binding site" evidence="9 11">
    <location>
        <begin position="111"/>
        <end position="113"/>
    </location>
    <ligand>
        <name>substrate</name>
    </ligand>
</feature>
<evidence type="ECO:0000256" key="12">
    <source>
        <dbReference type="PIRSR" id="PIRSR000445-3"/>
    </source>
</evidence>
<evidence type="ECO:0000256" key="7">
    <source>
        <dbReference type="ARBA" id="ARBA00047464"/>
    </source>
</evidence>
<dbReference type="SUPFAM" id="SSF51735">
    <property type="entry name" value="NAD(P)-binding Rossmann-fold domains"/>
    <property type="match status" value="1"/>
</dbReference>